<comment type="cofactor">
    <cofactor evidence="9">
        <name>[4Fe-4S] cluster</name>
        <dbReference type="ChEBI" id="CHEBI:49883"/>
    </cofactor>
    <text evidence="9">Binds 2 [4Fe-4S] clusters per subunit. One cluster is coordinated with 3 cysteines and an exchangeable S-adenosyl-L-methionine.</text>
</comment>
<dbReference type="AlphaFoldDB" id="A0A1B8QF79"/>
<evidence type="ECO:0000256" key="9">
    <source>
        <dbReference type="HAMAP-Rule" id="MF_00206"/>
    </source>
</evidence>
<keyword evidence="7 9" id="KW-0411">Iron-sulfur</keyword>
<dbReference type="SFLD" id="SFLDG01058">
    <property type="entry name" value="lipoyl_synthase_like"/>
    <property type="match status" value="1"/>
</dbReference>
<sequence>MTDVVQTHNPTAETTRPTPPAARAAVRRPEVGEKLRGHDKVARIPIKIIPTEVAPKKPDWIRVKLSSSAEVERIKSTLRRNNLYTVCEEAACPNLPECFGDGTATFMIMGDICTRRCPFCDVAHGRPRPLDTDEPRHTAETISDMGLKYAVITSVDRDDLVDGGAGHFAEVIERTRALSPNCLIEILVPDFRGRMQIALDTLVETAPDVFNHNIETVPRLYKAFRPGSDYQHSLDLLKRYKARRPDLPTKCGFMVGLGETEEEVYALLDDLKAHDVDLVTIGQYLAPSKSHAPVDRFVHPDEFDRYMAYGKKLGFFNVWAGPMVRSSYFADRQYYGEPCPRPIRGKNPVSEADIKAGASVSKQTAC</sequence>
<dbReference type="OrthoDB" id="9787898at2"/>
<gene>
    <name evidence="9" type="primary">lipA</name>
    <name evidence="12" type="ORF">A9308_03580</name>
</gene>
<dbReference type="Proteomes" id="UP000092508">
    <property type="component" value="Unassembled WGS sequence"/>
</dbReference>
<evidence type="ECO:0000256" key="8">
    <source>
        <dbReference type="ARBA" id="ARBA00047326"/>
    </source>
</evidence>
<keyword evidence="4 9" id="KW-0949">S-adenosyl-L-methionine</keyword>
<evidence type="ECO:0000256" key="1">
    <source>
        <dbReference type="ARBA" id="ARBA00022485"/>
    </source>
</evidence>
<dbReference type="EC" id="2.8.1.8" evidence="9"/>
<evidence type="ECO:0000313" key="12">
    <source>
        <dbReference type="EMBL" id="OBX80627.1"/>
    </source>
</evidence>
<dbReference type="SFLD" id="SFLDF00271">
    <property type="entry name" value="lipoyl_synthase"/>
    <property type="match status" value="1"/>
</dbReference>
<proteinExistence type="inferred from homology"/>
<dbReference type="NCBIfam" id="NF009544">
    <property type="entry name" value="PRK12928.1"/>
    <property type="match status" value="1"/>
</dbReference>
<dbReference type="EMBL" id="LZMZ01000005">
    <property type="protein sequence ID" value="OBX80627.1"/>
    <property type="molecule type" value="Genomic_DNA"/>
</dbReference>
<name>A0A1B8QF79_9GAMM</name>
<feature type="binding site" evidence="9">
    <location>
        <position position="327"/>
    </location>
    <ligand>
        <name>[4Fe-4S] cluster</name>
        <dbReference type="ChEBI" id="CHEBI:49883"/>
        <label>1</label>
    </ligand>
</feature>
<feature type="binding site" evidence="9">
    <location>
        <position position="117"/>
    </location>
    <ligand>
        <name>[4Fe-4S] cluster</name>
        <dbReference type="ChEBI" id="CHEBI:49883"/>
        <label>2</label>
        <note>4Fe-4S-S-AdoMet</note>
    </ligand>
</feature>
<comment type="subcellular location">
    <subcellularLocation>
        <location evidence="9">Cytoplasm</location>
    </subcellularLocation>
</comment>
<dbReference type="SFLD" id="SFLDS00029">
    <property type="entry name" value="Radical_SAM"/>
    <property type="match status" value="1"/>
</dbReference>
<protein>
    <recommendedName>
        <fullName evidence="9">Lipoyl synthase</fullName>
        <ecNumber evidence="9">2.8.1.8</ecNumber>
    </recommendedName>
    <alternativeName>
        <fullName evidence="9">Lip-syn</fullName>
        <shortName evidence="9">LS</shortName>
    </alternativeName>
    <alternativeName>
        <fullName evidence="9">Lipoate synthase</fullName>
    </alternativeName>
    <alternativeName>
        <fullName evidence="9">Lipoic acid synthase</fullName>
    </alternativeName>
    <alternativeName>
        <fullName evidence="9">Sulfur insertion protein LipA</fullName>
    </alternativeName>
</protein>
<evidence type="ECO:0000259" key="11">
    <source>
        <dbReference type="PROSITE" id="PS51918"/>
    </source>
</evidence>
<feature type="region of interest" description="Disordered" evidence="10">
    <location>
        <begin position="1"/>
        <end position="34"/>
    </location>
</feature>
<feature type="binding site" evidence="9">
    <location>
        <position position="98"/>
    </location>
    <ligand>
        <name>[4Fe-4S] cluster</name>
        <dbReference type="ChEBI" id="CHEBI:49883"/>
        <label>1</label>
    </ligand>
</feature>
<keyword evidence="5 9" id="KW-0479">Metal-binding</keyword>
<dbReference type="HAMAP" id="MF_00206">
    <property type="entry name" value="Lipoyl_synth"/>
    <property type="match status" value="1"/>
</dbReference>
<keyword evidence="1 9" id="KW-0004">4Fe-4S</keyword>
<dbReference type="GO" id="GO:0005737">
    <property type="term" value="C:cytoplasm"/>
    <property type="evidence" value="ECO:0007669"/>
    <property type="project" value="UniProtKB-SubCell"/>
</dbReference>
<keyword evidence="6 9" id="KW-0408">Iron</keyword>
<dbReference type="Pfam" id="PF04055">
    <property type="entry name" value="Radical_SAM"/>
    <property type="match status" value="1"/>
</dbReference>
<dbReference type="GO" id="GO:0009249">
    <property type="term" value="P:protein lipoylation"/>
    <property type="evidence" value="ECO:0007669"/>
    <property type="project" value="UniProtKB-UniRule"/>
</dbReference>
<evidence type="ECO:0000256" key="6">
    <source>
        <dbReference type="ARBA" id="ARBA00023004"/>
    </source>
</evidence>
<comment type="pathway">
    <text evidence="9">Protein modification; protein lipoylation via endogenous pathway; protein N(6)-(lipoyl)lysine from octanoyl-[acyl-carrier-protein]: step 2/2.</text>
</comment>
<dbReference type="InterPro" id="IPR058240">
    <property type="entry name" value="rSAM_sf"/>
</dbReference>
<comment type="caution">
    <text evidence="12">The sequence shown here is derived from an EMBL/GenBank/DDBJ whole genome shotgun (WGS) entry which is preliminary data.</text>
</comment>
<evidence type="ECO:0000256" key="2">
    <source>
        <dbReference type="ARBA" id="ARBA00022490"/>
    </source>
</evidence>
<dbReference type="GO" id="GO:0046872">
    <property type="term" value="F:metal ion binding"/>
    <property type="evidence" value="ECO:0007669"/>
    <property type="project" value="UniProtKB-KW"/>
</dbReference>
<evidence type="ECO:0000313" key="13">
    <source>
        <dbReference type="Proteomes" id="UP000092508"/>
    </source>
</evidence>
<accession>A0A1B8QF79</accession>
<dbReference type="Gene3D" id="3.20.20.70">
    <property type="entry name" value="Aldolase class I"/>
    <property type="match status" value="1"/>
</dbReference>
<evidence type="ECO:0000256" key="7">
    <source>
        <dbReference type="ARBA" id="ARBA00023014"/>
    </source>
</evidence>
<organism evidence="12 13">
    <name type="scientific">Faucicola atlantae</name>
    <dbReference type="NCBI Taxonomy" id="34059"/>
    <lineage>
        <taxon>Bacteria</taxon>
        <taxon>Pseudomonadati</taxon>
        <taxon>Pseudomonadota</taxon>
        <taxon>Gammaproteobacteria</taxon>
        <taxon>Moraxellales</taxon>
        <taxon>Moraxellaceae</taxon>
        <taxon>Faucicola</taxon>
    </lineage>
</organism>
<dbReference type="PANTHER" id="PTHR10949">
    <property type="entry name" value="LIPOYL SYNTHASE"/>
    <property type="match status" value="1"/>
</dbReference>
<evidence type="ECO:0000256" key="3">
    <source>
        <dbReference type="ARBA" id="ARBA00022679"/>
    </source>
</evidence>
<keyword evidence="3 9" id="KW-0808">Transferase</keyword>
<feature type="binding site" evidence="9">
    <location>
        <position position="87"/>
    </location>
    <ligand>
        <name>[4Fe-4S] cluster</name>
        <dbReference type="ChEBI" id="CHEBI:49883"/>
        <label>1</label>
    </ligand>
</feature>
<dbReference type="InterPro" id="IPR007197">
    <property type="entry name" value="rSAM"/>
</dbReference>
<feature type="binding site" evidence="9">
    <location>
        <position position="113"/>
    </location>
    <ligand>
        <name>[4Fe-4S] cluster</name>
        <dbReference type="ChEBI" id="CHEBI:49883"/>
        <label>2</label>
        <note>4Fe-4S-S-AdoMet</note>
    </ligand>
</feature>
<evidence type="ECO:0000256" key="10">
    <source>
        <dbReference type="SAM" id="MobiDB-lite"/>
    </source>
</evidence>
<dbReference type="NCBIfam" id="TIGR00510">
    <property type="entry name" value="lipA"/>
    <property type="match status" value="1"/>
</dbReference>
<comment type="similarity">
    <text evidence="9">Belongs to the radical SAM superfamily. Lipoyl synthase family.</text>
</comment>
<dbReference type="CDD" id="cd01335">
    <property type="entry name" value="Radical_SAM"/>
    <property type="match status" value="1"/>
</dbReference>
<dbReference type="NCBIfam" id="NF004019">
    <property type="entry name" value="PRK05481.1"/>
    <property type="match status" value="1"/>
</dbReference>
<dbReference type="SMART" id="SM00729">
    <property type="entry name" value="Elp3"/>
    <property type="match status" value="1"/>
</dbReference>
<dbReference type="InterPro" id="IPR006638">
    <property type="entry name" value="Elp3/MiaA/NifB-like_rSAM"/>
</dbReference>
<dbReference type="Pfam" id="PF16881">
    <property type="entry name" value="LIAS_N"/>
    <property type="match status" value="1"/>
</dbReference>
<keyword evidence="2 9" id="KW-0963">Cytoplasm</keyword>
<comment type="function">
    <text evidence="9">Catalyzes the radical-mediated insertion of two sulfur atoms into the C-6 and C-8 positions of the octanoyl moiety bound to the lipoyl domains of lipoate-dependent enzymes, thereby converting the octanoylated domains into lipoylated derivatives.</text>
</comment>
<dbReference type="GO" id="GO:0016992">
    <property type="term" value="F:lipoate synthase activity"/>
    <property type="evidence" value="ECO:0007669"/>
    <property type="project" value="UniProtKB-UniRule"/>
</dbReference>
<dbReference type="PROSITE" id="PS51918">
    <property type="entry name" value="RADICAL_SAM"/>
    <property type="match status" value="1"/>
</dbReference>
<dbReference type="FunFam" id="3.20.20.70:FF:000040">
    <property type="entry name" value="Lipoyl synthase"/>
    <property type="match status" value="1"/>
</dbReference>
<feature type="domain" description="Radical SAM core" evidence="11">
    <location>
        <begin position="99"/>
        <end position="316"/>
    </location>
</feature>
<evidence type="ECO:0000256" key="5">
    <source>
        <dbReference type="ARBA" id="ARBA00022723"/>
    </source>
</evidence>
<reference evidence="12 13" key="1">
    <citation type="submission" date="2016-06" db="EMBL/GenBank/DDBJ databases">
        <title>Draft genome of Moraxella atlantae CCUG 66109.</title>
        <authorList>
            <person name="Salva-Serra F."/>
            <person name="Engstrom-Jakobsson H."/>
            <person name="Thorell K."/>
            <person name="Gonzales-Siles L."/>
            <person name="Karlsson R."/>
            <person name="Boulund F."/>
            <person name="Engstrand L."/>
            <person name="Kristiansson E."/>
            <person name="Moore E."/>
        </authorList>
    </citation>
    <scope>NUCLEOTIDE SEQUENCE [LARGE SCALE GENOMIC DNA]</scope>
    <source>
        <strain evidence="12 13">CCUG 66109</strain>
    </source>
</reference>
<dbReference type="RefSeq" id="WP_067234863.1">
    <property type="nucleotide sequence ID" value="NZ_CP171125.1"/>
</dbReference>
<comment type="catalytic activity">
    <reaction evidence="8 9">
        <text>[[Fe-S] cluster scaffold protein carrying a second [4Fe-4S](2+) cluster] + N(6)-octanoyl-L-lysyl-[protein] + 2 oxidized [2Fe-2S]-[ferredoxin] + 2 S-adenosyl-L-methionine + 4 H(+) = [[Fe-S] cluster scaffold protein] + N(6)-[(R)-dihydrolipoyl]-L-lysyl-[protein] + 4 Fe(3+) + 2 hydrogen sulfide + 2 5'-deoxyadenosine + 2 L-methionine + 2 reduced [2Fe-2S]-[ferredoxin]</text>
        <dbReference type="Rhea" id="RHEA:16585"/>
        <dbReference type="Rhea" id="RHEA-COMP:9928"/>
        <dbReference type="Rhea" id="RHEA-COMP:10000"/>
        <dbReference type="Rhea" id="RHEA-COMP:10001"/>
        <dbReference type="Rhea" id="RHEA-COMP:10475"/>
        <dbReference type="Rhea" id="RHEA-COMP:14568"/>
        <dbReference type="Rhea" id="RHEA-COMP:14569"/>
        <dbReference type="ChEBI" id="CHEBI:15378"/>
        <dbReference type="ChEBI" id="CHEBI:17319"/>
        <dbReference type="ChEBI" id="CHEBI:29034"/>
        <dbReference type="ChEBI" id="CHEBI:29919"/>
        <dbReference type="ChEBI" id="CHEBI:33722"/>
        <dbReference type="ChEBI" id="CHEBI:33737"/>
        <dbReference type="ChEBI" id="CHEBI:33738"/>
        <dbReference type="ChEBI" id="CHEBI:57844"/>
        <dbReference type="ChEBI" id="CHEBI:59789"/>
        <dbReference type="ChEBI" id="CHEBI:78809"/>
        <dbReference type="ChEBI" id="CHEBI:83100"/>
        <dbReference type="EC" id="2.8.1.8"/>
    </reaction>
</comment>
<dbReference type="InterPro" id="IPR003698">
    <property type="entry name" value="Lipoyl_synth"/>
</dbReference>
<feature type="binding site" evidence="9">
    <location>
        <position position="92"/>
    </location>
    <ligand>
        <name>[4Fe-4S] cluster</name>
        <dbReference type="ChEBI" id="CHEBI:49883"/>
        <label>1</label>
    </ligand>
</feature>
<dbReference type="SUPFAM" id="SSF102114">
    <property type="entry name" value="Radical SAM enzymes"/>
    <property type="match status" value="1"/>
</dbReference>
<feature type="binding site" evidence="9">
    <location>
        <position position="120"/>
    </location>
    <ligand>
        <name>[4Fe-4S] cluster</name>
        <dbReference type="ChEBI" id="CHEBI:49883"/>
        <label>2</label>
        <note>4Fe-4S-S-AdoMet</note>
    </ligand>
</feature>
<dbReference type="InterPro" id="IPR013785">
    <property type="entry name" value="Aldolase_TIM"/>
</dbReference>
<feature type="compositionally biased region" description="Low complexity" evidence="10">
    <location>
        <begin position="10"/>
        <end position="24"/>
    </location>
</feature>
<dbReference type="STRING" id="34059.A9308_03580"/>
<dbReference type="UniPathway" id="UPA00538">
    <property type="reaction ID" value="UER00593"/>
</dbReference>
<evidence type="ECO:0000256" key="4">
    <source>
        <dbReference type="ARBA" id="ARBA00022691"/>
    </source>
</evidence>
<dbReference type="PANTHER" id="PTHR10949:SF0">
    <property type="entry name" value="LIPOYL SYNTHASE, MITOCHONDRIAL"/>
    <property type="match status" value="1"/>
</dbReference>
<dbReference type="GO" id="GO:0051539">
    <property type="term" value="F:4 iron, 4 sulfur cluster binding"/>
    <property type="evidence" value="ECO:0007669"/>
    <property type="project" value="UniProtKB-UniRule"/>
</dbReference>
<dbReference type="InterPro" id="IPR031691">
    <property type="entry name" value="LIAS_N"/>
</dbReference>